<dbReference type="AlphaFoldDB" id="A0A1G9KVE3"/>
<dbReference type="CDD" id="cd01014">
    <property type="entry name" value="nicotinamidase_related"/>
    <property type="match status" value="1"/>
</dbReference>
<dbReference type="Proteomes" id="UP000198706">
    <property type="component" value="Unassembled WGS sequence"/>
</dbReference>
<evidence type="ECO:0000256" key="1">
    <source>
        <dbReference type="ARBA" id="ARBA00022801"/>
    </source>
</evidence>
<proteinExistence type="predicted"/>
<dbReference type="GO" id="GO:0016787">
    <property type="term" value="F:hydrolase activity"/>
    <property type="evidence" value="ECO:0007669"/>
    <property type="project" value="UniProtKB-KW"/>
</dbReference>
<dbReference type="PANTHER" id="PTHR43540:SF15">
    <property type="entry name" value="BLR5631 PROTEIN"/>
    <property type="match status" value="1"/>
</dbReference>
<keyword evidence="4" id="KW-1185">Reference proteome</keyword>
<dbReference type="STRING" id="137658.SAMN05216186_12339"/>
<gene>
    <name evidence="3" type="ORF">SAMN05216186_12339</name>
</gene>
<dbReference type="EMBL" id="FNFD01000023">
    <property type="protein sequence ID" value="SDL53493.1"/>
    <property type="molecule type" value="Genomic_DNA"/>
</dbReference>
<evidence type="ECO:0000259" key="2">
    <source>
        <dbReference type="Pfam" id="PF00857"/>
    </source>
</evidence>
<name>A0A1G9KVE3_9PSED</name>
<organism evidence="3 4">
    <name type="scientific">Pseudomonas indica</name>
    <dbReference type="NCBI Taxonomy" id="137658"/>
    <lineage>
        <taxon>Bacteria</taxon>
        <taxon>Pseudomonadati</taxon>
        <taxon>Pseudomonadota</taxon>
        <taxon>Gammaproteobacteria</taxon>
        <taxon>Pseudomonadales</taxon>
        <taxon>Pseudomonadaceae</taxon>
        <taxon>Pseudomonas</taxon>
    </lineage>
</organism>
<feature type="domain" description="Isochorismatase-like" evidence="2">
    <location>
        <begin position="23"/>
        <end position="192"/>
    </location>
</feature>
<dbReference type="RefSeq" id="WP_084339171.1">
    <property type="nucleotide sequence ID" value="NZ_FNFD01000023.1"/>
</dbReference>
<evidence type="ECO:0000313" key="3">
    <source>
        <dbReference type="EMBL" id="SDL53493.1"/>
    </source>
</evidence>
<reference evidence="3 4" key="1">
    <citation type="submission" date="2016-10" db="EMBL/GenBank/DDBJ databases">
        <authorList>
            <person name="de Groot N.N."/>
        </authorList>
    </citation>
    <scope>NUCLEOTIDE SEQUENCE [LARGE SCALE GENOMIC DNA]</scope>
    <source>
        <strain evidence="3 4">JCM 21544</strain>
    </source>
</reference>
<dbReference type="InterPro" id="IPR036380">
    <property type="entry name" value="Isochorismatase-like_sf"/>
</dbReference>
<keyword evidence="1" id="KW-0378">Hydrolase</keyword>
<dbReference type="SUPFAM" id="SSF52499">
    <property type="entry name" value="Isochorismatase-like hydrolases"/>
    <property type="match status" value="1"/>
</dbReference>
<sequence length="197" mass="20667">MSHPSLFQLSGLGYPPAGLNDATLLIIDAQEEYRSGDLALPGLQPALAEIATLLERARAAGTPVVHVRHLGIPGGLFDPEGPRGAILAELTPTANETVVTKRLPNAFAGTELHPLLGELGRRNLIVCGFMSHMCVSSTVRVAKDLGYRCTLVDSACATRPLVGLDGVMDATILHRAAMTALADNFAVIVPTADDLPA</sequence>
<dbReference type="PANTHER" id="PTHR43540">
    <property type="entry name" value="PEROXYUREIDOACRYLATE/UREIDOACRYLATE AMIDOHYDROLASE-RELATED"/>
    <property type="match status" value="1"/>
</dbReference>
<dbReference type="InterPro" id="IPR000868">
    <property type="entry name" value="Isochorismatase-like_dom"/>
</dbReference>
<evidence type="ECO:0000313" key="4">
    <source>
        <dbReference type="Proteomes" id="UP000198706"/>
    </source>
</evidence>
<accession>A0A1G9KVE3</accession>
<dbReference type="Pfam" id="PF00857">
    <property type="entry name" value="Isochorismatase"/>
    <property type="match status" value="1"/>
</dbReference>
<dbReference type="Gene3D" id="3.40.50.850">
    <property type="entry name" value="Isochorismatase-like"/>
    <property type="match status" value="1"/>
</dbReference>
<dbReference type="InterPro" id="IPR050272">
    <property type="entry name" value="Isochorismatase-like_hydrls"/>
</dbReference>
<protein>
    <submittedName>
        <fullName evidence="3">Nicotinamidase-related amidase</fullName>
    </submittedName>
</protein>